<reference evidence="4 5" key="1">
    <citation type="submission" date="2020-04" db="EMBL/GenBank/DDBJ databases">
        <title>Genome sequencing of novel species.</title>
        <authorList>
            <person name="Heo J."/>
            <person name="Kim S.-J."/>
            <person name="Kim J.-S."/>
            <person name="Hong S.-B."/>
            <person name="Kwon S.-W."/>
        </authorList>
    </citation>
    <scope>NUCLEOTIDE SEQUENCE [LARGE SCALE GENOMIC DNA]</scope>
    <source>
        <strain evidence="4 5">MFER-1</strain>
    </source>
</reference>
<dbReference type="GO" id="GO:0009103">
    <property type="term" value="P:lipopolysaccharide biosynthetic process"/>
    <property type="evidence" value="ECO:0007669"/>
    <property type="project" value="TreeGrafter"/>
</dbReference>
<name>A0A7Z2VKV9_9BACL</name>
<dbReference type="RefSeq" id="WP_169281395.1">
    <property type="nucleotide sequence ID" value="NZ_CP051680.1"/>
</dbReference>
<dbReference type="GO" id="GO:0016757">
    <property type="term" value="F:glycosyltransferase activity"/>
    <property type="evidence" value="ECO:0007669"/>
    <property type="project" value="InterPro"/>
</dbReference>
<dbReference type="EMBL" id="CP051680">
    <property type="protein sequence ID" value="QJD85128.1"/>
    <property type="molecule type" value="Genomic_DNA"/>
</dbReference>
<dbReference type="AlphaFoldDB" id="A0A7Z2VKV9"/>
<dbReference type="KEGG" id="cheb:HH215_19425"/>
<dbReference type="Pfam" id="PF13439">
    <property type="entry name" value="Glyco_transf_4"/>
    <property type="match status" value="1"/>
</dbReference>
<dbReference type="Proteomes" id="UP000502248">
    <property type="component" value="Chromosome"/>
</dbReference>
<evidence type="ECO:0000313" key="5">
    <source>
        <dbReference type="Proteomes" id="UP000502248"/>
    </source>
</evidence>
<dbReference type="SUPFAM" id="SSF53756">
    <property type="entry name" value="UDP-Glycosyltransferase/glycogen phosphorylase"/>
    <property type="match status" value="2"/>
</dbReference>
<dbReference type="InterPro" id="IPR028098">
    <property type="entry name" value="Glyco_trans_4-like_N"/>
</dbReference>
<gene>
    <name evidence="4" type="ORF">HH215_19425</name>
</gene>
<accession>A0A7Z2VKV9</accession>
<dbReference type="InterPro" id="IPR001296">
    <property type="entry name" value="Glyco_trans_1"/>
</dbReference>
<sequence length="783" mass="88719">MNIAFDMFFAKTAAMKRGIGRYSQNLIESILKLDTQHSYFYFYPDVSNGVAYLKEQLQQFLARNRIDVYHMMSPFNLFHLPSDLFQAYSDVMLNKEWFGNTRVAATLYDVIPLVLEKQYLNHVVRPVYMGVIEMLRSCDIVYAISETTKQDAVRLAGMDPNKIFVIMGGVDARFKPIPNFDPHRVNAKYGIHKPYVLVTGGDDPRKNLSRLIECFIVANRGLQNQYQLVIVYNSNADEKRIMLQQAAVLGAAGFIIVTGYVPDKDLVELYNGATLFAFPSLYEGFGLPIVEAMACGVPVLTSHNSSLAEIGREAAYLVNPEDPDSITNGIYQMLSNPAKMKKLSKVGREEAKKYDWSLVAQKVLDGYTEICRQRIAVFASRHSLYPDKYGAIFDSLPYLTNRSEIDIYVEEVLVSETPDHPDSPIVIYPHTNFDKNKWKYDYVIYEIGNEDRFLFIVPYISNLATIPGVVVLNSVNLYDLTVKWTLQRNSIDSFYGVMQKVFGSRAEAVGDALLAGQIDSKDVPIHRYYLAEAKAVIVYSLQDKEQLINQGYRNIILAPVPAPLIDAPETLPERTRFIFTTIVTDKDRICNPIILRALKEMLNQGYWNWTYRIIGRCDPKKLSELKSQIAELGLVKHIKFTGEITAKQFKQQLKKTSVAIFLQDPAYLEAPFAPFATLAQGIPTVVFDGGAFRDLPNDAIIKIPEGPESEPAILRELILLYRSPNLRGLLKERASEHLEKNHSLPQFASVIQEAVESSQFTGERPTVEWTIRRTSDGVPQIQK</sequence>
<dbReference type="PANTHER" id="PTHR46401:SF2">
    <property type="entry name" value="GLYCOSYLTRANSFERASE WBBK-RELATED"/>
    <property type="match status" value="1"/>
</dbReference>
<keyword evidence="5" id="KW-1185">Reference proteome</keyword>
<organism evidence="4 5">
    <name type="scientific">Cohnella herbarum</name>
    <dbReference type="NCBI Taxonomy" id="2728023"/>
    <lineage>
        <taxon>Bacteria</taxon>
        <taxon>Bacillati</taxon>
        <taxon>Bacillota</taxon>
        <taxon>Bacilli</taxon>
        <taxon>Bacillales</taxon>
        <taxon>Paenibacillaceae</taxon>
        <taxon>Cohnella</taxon>
    </lineage>
</organism>
<evidence type="ECO:0000259" key="3">
    <source>
        <dbReference type="Pfam" id="PF13439"/>
    </source>
</evidence>
<feature type="domain" description="Glycosyl transferase family 1" evidence="2">
    <location>
        <begin position="193"/>
        <end position="349"/>
    </location>
</feature>
<protein>
    <submittedName>
        <fullName evidence="4">Glycosyltransferase</fullName>
    </submittedName>
</protein>
<evidence type="ECO:0000259" key="2">
    <source>
        <dbReference type="Pfam" id="PF00534"/>
    </source>
</evidence>
<evidence type="ECO:0000256" key="1">
    <source>
        <dbReference type="ARBA" id="ARBA00022679"/>
    </source>
</evidence>
<dbReference type="PANTHER" id="PTHR46401">
    <property type="entry name" value="GLYCOSYLTRANSFERASE WBBK-RELATED"/>
    <property type="match status" value="1"/>
</dbReference>
<keyword evidence="1 4" id="KW-0808">Transferase</keyword>
<feature type="domain" description="Glycosyl transferase family 1" evidence="2">
    <location>
        <begin position="594"/>
        <end position="735"/>
    </location>
</feature>
<proteinExistence type="predicted"/>
<dbReference type="CDD" id="cd03809">
    <property type="entry name" value="GT4_MtfB-like"/>
    <property type="match status" value="1"/>
</dbReference>
<dbReference type="Gene3D" id="3.40.50.2000">
    <property type="entry name" value="Glycogen Phosphorylase B"/>
    <property type="match status" value="3"/>
</dbReference>
<evidence type="ECO:0000313" key="4">
    <source>
        <dbReference type="EMBL" id="QJD85128.1"/>
    </source>
</evidence>
<dbReference type="Pfam" id="PF00534">
    <property type="entry name" value="Glycos_transf_1"/>
    <property type="match status" value="2"/>
</dbReference>
<feature type="domain" description="Glycosyltransferase subfamily 4-like N-terminal" evidence="3">
    <location>
        <begin position="38"/>
        <end position="172"/>
    </location>
</feature>